<dbReference type="Proteomes" id="UP000823614">
    <property type="component" value="Unassembled WGS sequence"/>
</dbReference>
<dbReference type="Gene3D" id="3.60.60.10">
    <property type="entry name" value="Penicillin V Acylase, Chain A"/>
    <property type="match status" value="1"/>
</dbReference>
<keyword evidence="4 6" id="KW-0378">Hydrolase</keyword>
<evidence type="ECO:0000256" key="1">
    <source>
        <dbReference type="ARBA" id="ARBA00001670"/>
    </source>
</evidence>
<dbReference type="GO" id="GO:0070004">
    <property type="term" value="F:cysteine-type exopeptidase activity"/>
    <property type="evidence" value="ECO:0007669"/>
    <property type="project" value="InterPro"/>
</dbReference>
<proteinExistence type="inferred from homology"/>
<comment type="similarity">
    <text evidence="2 6">Belongs to the peptidase C69 family.</text>
</comment>
<evidence type="ECO:0000256" key="3">
    <source>
        <dbReference type="ARBA" id="ARBA00022670"/>
    </source>
</evidence>
<protein>
    <recommendedName>
        <fullName evidence="6">Dipeptidase</fullName>
        <ecNumber evidence="6">3.4.-.-</ecNumber>
    </recommendedName>
</protein>
<dbReference type="PROSITE" id="PS51257">
    <property type="entry name" value="PROKAR_LIPOPROTEIN"/>
    <property type="match status" value="1"/>
</dbReference>
<feature type="chain" id="PRO_5038394523" description="Dipeptidase" evidence="7">
    <location>
        <begin position="26"/>
        <end position="491"/>
    </location>
</feature>
<dbReference type="GO" id="GO:0016805">
    <property type="term" value="F:dipeptidase activity"/>
    <property type="evidence" value="ECO:0007669"/>
    <property type="project" value="UniProtKB-KW"/>
</dbReference>
<evidence type="ECO:0000256" key="2">
    <source>
        <dbReference type="ARBA" id="ARBA00007225"/>
    </source>
</evidence>
<evidence type="ECO:0000256" key="5">
    <source>
        <dbReference type="ARBA" id="ARBA00022997"/>
    </source>
</evidence>
<dbReference type="PANTHER" id="PTHR12994:SF17">
    <property type="entry name" value="LD30995P"/>
    <property type="match status" value="1"/>
</dbReference>
<gene>
    <name evidence="8" type="ORF">IAA89_06855</name>
</gene>
<organism evidence="8 9">
    <name type="scientific">Candidatus Gallilactobacillus intestinavium</name>
    <dbReference type="NCBI Taxonomy" id="2840838"/>
    <lineage>
        <taxon>Bacteria</taxon>
        <taxon>Bacillati</taxon>
        <taxon>Bacillota</taxon>
        <taxon>Bacilli</taxon>
        <taxon>Lactobacillales</taxon>
        <taxon>Lactobacillaceae</taxon>
        <taxon>Lactobacillaceae incertae sedis</taxon>
        <taxon>Candidatus Gallilactobacillus</taxon>
    </lineage>
</organism>
<evidence type="ECO:0000313" key="8">
    <source>
        <dbReference type="EMBL" id="MBO8442126.1"/>
    </source>
</evidence>
<evidence type="ECO:0000313" key="9">
    <source>
        <dbReference type="Proteomes" id="UP000823614"/>
    </source>
</evidence>
<keyword evidence="5 6" id="KW-0224">Dipeptidase</keyword>
<evidence type="ECO:0000256" key="7">
    <source>
        <dbReference type="SAM" id="SignalP"/>
    </source>
</evidence>
<dbReference type="AlphaFoldDB" id="A0A9D9H8I6"/>
<dbReference type="Pfam" id="PF03577">
    <property type="entry name" value="Peptidase_C69"/>
    <property type="match status" value="1"/>
</dbReference>
<name>A0A9D9H8I6_9LACO</name>
<dbReference type="NCBIfam" id="NF033678">
    <property type="entry name" value="C69_fam_dipept"/>
    <property type="match status" value="1"/>
</dbReference>
<dbReference type="EMBL" id="JADIMP010000109">
    <property type="protein sequence ID" value="MBO8442126.1"/>
    <property type="molecule type" value="Genomic_DNA"/>
</dbReference>
<dbReference type="GO" id="GO:0006508">
    <property type="term" value="P:proteolysis"/>
    <property type="evidence" value="ECO:0007669"/>
    <property type="project" value="UniProtKB-KW"/>
</dbReference>
<keyword evidence="7" id="KW-0732">Signal</keyword>
<evidence type="ECO:0000256" key="4">
    <source>
        <dbReference type="ARBA" id="ARBA00022801"/>
    </source>
</evidence>
<dbReference type="PANTHER" id="PTHR12994">
    <property type="entry name" value="SECERNIN"/>
    <property type="match status" value="1"/>
</dbReference>
<dbReference type="EC" id="3.4.-.-" evidence="6"/>
<reference evidence="8" key="2">
    <citation type="journal article" date="2021" name="PeerJ">
        <title>Extensive microbial diversity within the chicken gut microbiome revealed by metagenomics and culture.</title>
        <authorList>
            <person name="Gilroy R."/>
            <person name="Ravi A."/>
            <person name="Getino M."/>
            <person name="Pursley I."/>
            <person name="Horton D.L."/>
            <person name="Alikhan N.F."/>
            <person name="Baker D."/>
            <person name="Gharbi K."/>
            <person name="Hall N."/>
            <person name="Watson M."/>
            <person name="Adriaenssens E.M."/>
            <person name="Foster-Nyarko E."/>
            <person name="Jarju S."/>
            <person name="Secka A."/>
            <person name="Antonio M."/>
            <person name="Oren A."/>
            <person name="Chaudhuri R.R."/>
            <person name="La Ragione R."/>
            <person name="Hildebrand F."/>
            <person name="Pallen M.J."/>
        </authorList>
    </citation>
    <scope>NUCLEOTIDE SEQUENCE</scope>
    <source>
        <strain evidence="8">C6-149</strain>
    </source>
</reference>
<comment type="catalytic activity">
    <reaction evidence="1">
        <text>an L-aminoacyl-L-amino acid + H2O = 2 an L-alpha-amino acid</text>
        <dbReference type="Rhea" id="RHEA:48940"/>
        <dbReference type="ChEBI" id="CHEBI:15377"/>
        <dbReference type="ChEBI" id="CHEBI:59869"/>
        <dbReference type="ChEBI" id="CHEBI:77460"/>
        <dbReference type="EC" id="3.4.13.19"/>
    </reaction>
</comment>
<dbReference type="InterPro" id="IPR005322">
    <property type="entry name" value="Peptidase_C69"/>
</dbReference>
<comment type="caution">
    <text evidence="8">The sequence shown here is derived from an EMBL/GenBank/DDBJ whole genome shotgun (WGS) entry which is preliminary data.</text>
</comment>
<accession>A0A9D9H8I6</accession>
<sequence length="491" mass="54382">MKSQKLCTVLATVISFCSVTTTAGACTTVLVGKDASADHAPLIARNEDVSKAWAKHFEVYPGSSNGPTQYVSKTTGMKLSLPQNAQTYTGTPDWKKVKGQEVFLEDGINQSNVSMSSTESTATNKKAIKADPFVKKGITEADMPPVVLPYINSARQGVQRLGQIVEKKGAVEADGVIFADKDNIWYMEIVTGHQWAAVRVPKDKAAVIPNQSMIGQINPKDSKNYMCSKGLVNYAKKHDLNGYSNGKVNICEAFGTDNATDQKFNKPRTWDGQRILDPGKKQSITKHRFSMFVKPAKKVSVAEVAKVLSSHFNGTKYNSWGKWDGGYRPINSPIDVESHILEIRSNVPSDYAALQWLCMASPATGVYVPFYTNINDTPSQYKLGNDKYDSKSAYWTYKEVAVLLNAYKESLESKYVIPAQNTVNKQLRQNIQNDDKQASTMSGQQLQDYLTQCNQQNADYAQKQWKKLISKLITAIANKQPVIPNSNEQGK</sequence>
<feature type="signal peptide" evidence="7">
    <location>
        <begin position="1"/>
        <end position="25"/>
    </location>
</feature>
<evidence type="ECO:0000256" key="6">
    <source>
        <dbReference type="RuleBase" id="RU364089"/>
    </source>
</evidence>
<dbReference type="InterPro" id="IPR047804">
    <property type="entry name" value="C69_dipept_A-like"/>
</dbReference>
<reference evidence="8" key="1">
    <citation type="submission" date="2020-10" db="EMBL/GenBank/DDBJ databases">
        <authorList>
            <person name="Gilroy R."/>
        </authorList>
    </citation>
    <scope>NUCLEOTIDE SEQUENCE</scope>
    <source>
        <strain evidence="8">C6-149</strain>
    </source>
</reference>
<keyword evidence="3 6" id="KW-0645">Protease</keyword>